<dbReference type="PRINTS" id="PR00120">
    <property type="entry name" value="HATPASE"/>
</dbReference>
<evidence type="ECO:0000313" key="19">
    <source>
        <dbReference type="EMBL" id="MCA9385542.1"/>
    </source>
</evidence>
<dbReference type="Gene3D" id="3.40.1110.10">
    <property type="entry name" value="Calcium-transporting ATPase, cytoplasmic domain N"/>
    <property type="match status" value="1"/>
</dbReference>
<keyword evidence="12 17" id="KW-1133">Transmembrane helix</keyword>
<dbReference type="GO" id="GO:0030007">
    <property type="term" value="P:intracellular potassium ion homeostasis"/>
    <property type="evidence" value="ECO:0007669"/>
    <property type="project" value="TreeGrafter"/>
</dbReference>
<evidence type="ECO:0000256" key="1">
    <source>
        <dbReference type="ARBA" id="ARBA00004651"/>
    </source>
</evidence>
<feature type="transmembrane region" description="Helical" evidence="17">
    <location>
        <begin position="789"/>
        <end position="808"/>
    </location>
</feature>
<reference evidence="19" key="1">
    <citation type="submission" date="2020-04" db="EMBL/GenBank/DDBJ databases">
        <authorList>
            <person name="Zhang T."/>
        </authorList>
    </citation>
    <scope>NUCLEOTIDE SEQUENCE</scope>
    <source>
        <strain evidence="19">HKST-UBA11</strain>
    </source>
</reference>
<comment type="caution">
    <text evidence="19">The sequence shown here is derived from an EMBL/GenBank/DDBJ whole genome shotgun (WGS) entry which is preliminary data.</text>
</comment>
<dbReference type="InterPro" id="IPR018303">
    <property type="entry name" value="ATPase_P-typ_P_site"/>
</dbReference>
<gene>
    <name evidence="19" type="ORF">KC717_02750</name>
</gene>
<comment type="subcellular location">
    <subcellularLocation>
        <location evidence="1">Cell membrane</location>
        <topology evidence="1">Multi-pass membrane protein</topology>
    </subcellularLocation>
</comment>
<organism evidence="19 20">
    <name type="scientific">Candidatus Dojkabacteria bacterium</name>
    <dbReference type="NCBI Taxonomy" id="2099670"/>
    <lineage>
        <taxon>Bacteria</taxon>
        <taxon>Candidatus Dojkabacteria</taxon>
    </lineage>
</organism>
<sequence>MHWHTISENDLYKKLSTSRKGLNSKSVEELQQKFGPNKLPESQGVHPLVILKNQLVNPLVIILFFGALFAFMSGEYLDSGVIFFIIVLNTTLGFWQELKAERAIESLKTITTPHATVIRDGKEQVINSHELIPGDFILLSEGDKVPADARLVQAAQLKIDEALLTGESVPENKSVEIIDESTPLADRTNMVYSGTHVAQGRGEAIVTSIGLETEIGKIAQSVHEEKKELTPLQKRMEELAKLIGIFVVAISVIIVLLGIFQGREFVHTVEIGISLAVSAVPEGLAVIITIALALGVRKMLHQKALVRRLPVVEVLGSANIMCTDKTGTLTTNQMTVTEILTYGNHYAVTGTGFDISGDFSSVKANELSWEDTEHDPIKPNTKELTDVLTKLVLCSDATAQTGDPTERALITAAMKYDLNPTLLKEKYPREGEVPFTSDKKYMISSNKDLGSTLKGATENILNLCTHIQIKPNETIELTSELKKKILTQNELMAKKGLRVLSLAHTNSYDLESIENSNQSVTFIGLVGMIDPARPEVPDAITQCKNAGIRVIMITGDHALTAESIAKEVGIESDGVLTGPELDALSPKELAQKVRDISIYARVTSQHKLQILKALQKQGNIVGMGGDGVNDAPAVKRADIGFSVDNGTDLTKEVADMILLDSNFATIPKAVREGRIIYQNIRNFLKLMISSNFDEVLLIITSLALNIPLVFAPIHILWINLLSDGLPSTALALDSSEEDVMSRKPRNQNQSIFSGLFPFIIVAALIAYVIAFGVFSWRFPWWEVSNDPELLIRAQTMVFTTAVLFELFLVFICRTKKSVFSKFSISNPQLLFAVSLSFVLLLVALYIPALNPIFKTVPLTVQELSIIISSVLVGSGILEFAKVLWYKDREF</sequence>
<dbReference type="InterPro" id="IPR023298">
    <property type="entry name" value="ATPase_P-typ_TM_dom_sf"/>
</dbReference>
<evidence type="ECO:0000256" key="8">
    <source>
        <dbReference type="ARBA" id="ARBA00022741"/>
    </source>
</evidence>
<evidence type="ECO:0000256" key="12">
    <source>
        <dbReference type="ARBA" id="ARBA00022989"/>
    </source>
</evidence>
<feature type="transmembrane region" description="Helical" evidence="17">
    <location>
        <begin position="271"/>
        <end position="294"/>
    </location>
</feature>
<dbReference type="InterPro" id="IPR001757">
    <property type="entry name" value="P_typ_ATPase"/>
</dbReference>
<feature type="transmembrane region" description="Helical" evidence="17">
    <location>
        <begin position="829"/>
        <end position="853"/>
    </location>
</feature>
<dbReference type="Gene3D" id="1.20.1110.10">
    <property type="entry name" value="Calcium-transporting ATPase, transmembrane domain"/>
    <property type="match status" value="1"/>
</dbReference>
<dbReference type="Gene3D" id="2.70.150.10">
    <property type="entry name" value="Calcium-transporting ATPase, cytoplasmic transduction domain A"/>
    <property type="match status" value="1"/>
</dbReference>
<protein>
    <recommendedName>
        <fullName evidence="3">P-type Cu(+) transporter</fullName>
        <ecNumber evidence="3">7.2.2.8</ecNumber>
    </recommendedName>
</protein>
<keyword evidence="6 17" id="KW-0812">Transmembrane</keyword>
<dbReference type="Pfam" id="PF00690">
    <property type="entry name" value="Cation_ATPase_N"/>
    <property type="match status" value="1"/>
</dbReference>
<evidence type="ECO:0000256" key="6">
    <source>
        <dbReference type="ARBA" id="ARBA00022692"/>
    </source>
</evidence>
<comment type="similarity">
    <text evidence="2">Belongs to the cation transport ATPase (P-type) (TC 3.A.3) family. Type IIA subfamily.</text>
</comment>
<dbReference type="InterPro" id="IPR036412">
    <property type="entry name" value="HAD-like_sf"/>
</dbReference>
<dbReference type="GO" id="GO:0005391">
    <property type="term" value="F:P-type sodium:potassium-exchanging transporter activity"/>
    <property type="evidence" value="ECO:0007669"/>
    <property type="project" value="TreeGrafter"/>
</dbReference>
<evidence type="ECO:0000256" key="7">
    <source>
        <dbReference type="ARBA" id="ARBA00022723"/>
    </source>
</evidence>
<dbReference type="InterPro" id="IPR050510">
    <property type="entry name" value="Cation_transp_ATPase_P-type"/>
</dbReference>
<dbReference type="GO" id="GO:0005886">
    <property type="term" value="C:plasma membrane"/>
    <property type="evidence" value="ECO:0007669"/>
    <property type="project" value="UniProtKB-SubCell"/>
</dbReference>
<feature type="transmembrane region" description="Helical" evidence="17">
    <location>
        <begin position="239"/>
        <end position="259"/>
    </location>
</feature>
<dbReference type="Proteomes" id="UP000754563">
    <property type="component" value="Unassembled WGS sequence"/>
</dbReference>
<evidence type="ECO:0000313" key="20">
    <source>
        <dbReference type="Proteomes" id="UP000754563"/>
    </source>
</evidence>
<dbReference type="SFLD" id="SFLDF00027">
    <property type="entry name" value="p-type_atpase"/>
    <property type="match status" value="1"/>
</dbReference>
<feature type="transmembrane region" description="Helical" evidence="17">
    <location>
        <begin position="865"/>
        <end position="884"/>
    </location>
</feature>
<dbReference type="NCBIfam" id="TIGR01494">
    <property type="entry name" value="ATPase_P-type"/>
    <property type="match status" value="2"/>
</dbReference>
<reference evidence="19" key="2">
    <citation type="journal article" date="2021" name="Microbiome">
        <title>Successional dynamics and alternative stable states in a saline activated sludge microbial community over 9 years.</title>
        <authorList>
            <person name="Wang Y."/>
            <person name="Ye J."/>
            <person name="Ju F."/>
            <person name="Liu L."/>
            <person name="Boyd J.A."/>
            <person name="Deng Y."/>
            <person name="Parks D.H."/>
            <person name="Jiang X."/>
            <person name="Yin X."/>
            <person name="Woodcroft B.J."/>
            <person name="Tyson G.W."/>
            <person name="Hugenholtz P."/>
            <person name="Polz M.F."/>
            <person name="Zhang T."/>
        </authorList>
    </citation>
    <scope>NUCLEOTIDE SEQUENCE</scope>
    <source>
        <strain evidence="19">HKST-UBA11</strain>
    </source>
</reference>
<dbReference type="SMART" id="SM00831">
    <property type="entry name" value="Cation_ATPase_N"/>
    <property type="match status" value="1"/>
</dbReference>
<dbReference type="FunFam" id="3.40.50.1000:FF:000144">
    <property type="entry name" value="copper-transporting ATPase 1 isoform X2"/>
    <property type="match status" value="1"/>
</dbReference>
<evidence type="ECO:0000256" key="5">
    <source>
        <dbReference type="ARBA" id="ARBA00022475"/>
    </source>
</evidence>
<evidence type="ECO:0000256" key="17">
    <source>
        <dbReference type="SAM" id="Phobius"/>
    </source>
</evidence>
<dbReference type="InterPro" id="IPR059000">
    <property type="entry name" value="ATPase_P-type_domA"/>
</dbReference>
<keyword evidence="9" id="KW-0187">Copper transport</keyword>
<dbReference type="SUPFAM" id="SSF56784">
    <property type="entry name" value="HAD-like"/>
    <property type="match status" value="1"/>
</dbReference>
<keyword evidence="5" id="KW-1003">Cell membrane</keyword>
<dbReference type="SUPFAM" id="SSF81660">
    <property type="entry name" value="Metal cation-transporting ATPase, ATP-binding domain N"/>
    <property type="match status" value="1"/>
</dbReference>
<dbReference type="FunFam" id="2.70.150.10:FF:000016">
    <property type="entry name" value="Calcium-transporting P-type ATPase putative"/>
    <property type="match status" value="1"/>
</dbReference>
<dbReference type="Pfam" id="PF13246">
    <property type="entry name" value="Cation_ATPase"/>
    <property type="match status" value="1"/>
</dbReference>
<dbReference type="PROSITE" id="PS00154">
    <property type="entry name" value="ATPASE_E1_E2"/>
    <property type="match status" value="1"/>
</dbReference>
<dbReference type="SUPFAM" id="SSF81653">
    <property type="entry name" value="Calcium ATPase, transduction domain A"/>
    <property type="match status" value="1"/>
</dbReference>
<keyword evidence="8" id="KW-0547">Nucleotide-binding</keyword>
<comment type="catalytic activity">
    <reaction evidence="16">
        <text>Cu(+)(in) + ATP + H2O = Cu(+)(out) + ADP + phosphate + H(+)</text>
        <dbReference type="Rhea" id="RHEA:25792"/>
        <dbReference type="ChEBI" id="CHEBI:15377"/>
        <dbReference type="ChEBI" id="CHEBI:15378"/>
        <dbReference type="ChEBI" id="CHEBI:30616"/>
        <dbReference type="ChEBI" id="CHEBI:43474"/>
        <dbReference type="ChEBI" id="CHEBI:49552"/>
        <dbReference type="ChEBI" id="CHEBI:456216"/>
        <dbReference type="EC" id="7.2.2.8"/>
    </reaction>
</comment>
<dbReference type="GO" id="GO:0016887">
    <property type="term" value="F:ATP hydrolysis activity"/>
    <property type="evidence" value="ECO:0007669"/>
    <property type="project" value="InterPro"/>
</dbReference>
<dbReference type="InterPro" id="IPR006068">
    <property type="entry name" value="ATPase_P-typ_cation-transptr_C"/>
</dbReference>
<dbReference type="GO" id="GO:0046872">
    <property type="term" value="F:metal ion binding"/>
    <property type="evidence" value="ECO:0007669"/>
    <property type="project" value="UniProtKB-KW"/>
</dbReference>
<feature type="transmembrane region" description="Helical" evidence="17">
    <location>
        <begin position="751"/>
        <end position="777"/>
    </location>
</feature>
<dbReference type="GO" id="GO:0006883">
    <property type="term" value="P:intracellular sodium ion homeostasis"/>
    <property type="evidence" value="ECO:0007669"/>
    <property type="project" value="TreeGrafter"/>
</dbReference>
<evidence type="ECO:0000256" key="4">
    <source>
        <dbReference type="ARBA" id="ARBA00022448"/>
    </source>
</evidence>
<evidence type="ECO:0000256" key="13">
    <source>
        <dbReference type="ARBA" id="ARBA00023008"/>
    </source>
</evidence>
<keyword evidence="11" id="KW-1278">Translocase</keyword>
<dbReference type="SFLD" id="SFLDG00002">
    <property type="entry name" value="C1.7:_P-type_atpase_like"/>
    <property type="match status" value="1"/>
</dbReference>
<evidence type="ECO:0000256" key="2">
    <source>
        <dbReference type="ARBA" id="ARBA00005675"/>
    </source>
</evidence>
<dbReference type="InterPro" id="IPR023214">
    <property type="entry name" value="HAD_sf"/>
</dbReference>
<dbReference type="GO" id="GO:1902600">
    <property type="term" value="P:proton transmembrane transport"/>
    <property type="evidence" value="ECO:0007669"/>
    <property type="project" value="TreeGrafter"/>
</dbReference>
<dbReference type="SUPFAM" id="SSF81665">
    <property type="entry name" value="Calcium ATPase, transmembrane domain M"/>
    <property type="match status" value="1"/>
</dbReference>
<evidence type="ECO:0000259" key="18">
    <source>
        <dbReference type="SMART" id="SM00831"/>
    </source>
</evidence>
<dbReference type="Pfam" id="PF00122">
    <property type="entry name" value="E1-E2_ATPase"/>
    <property type="match status" value="1"/>
</dbReference>
<keyword evidence="13" id="KW-0186">Copper</keyword>
<evidence type="ECO:0000256" key="9">
    <source>
        <dbReference type="ARBA" id="ARBA00022796"/>
    </source>
</evidence>
<name>A0A955RKK2_9BACT</name>
<dbReference type="PANTHER" id="PTHR43294:SF21">
    <property type="entry name" value="CATION TRANSPORTING ATPASE"/>
    <property type="match status" value="1"/>
</dbReference>
<dbReference type="GO" id="GO:0005524">
    <property type="term" value="F:ATP binding"/>
    <property type="evidence" value="ECO:0007669"/>
    <property type="project" value="UniProtKB-KW"/>
</dbReference>
<evidence type="ECO:0000256" key="15">
    <source>
        <dbReference type="ARBA" id="ARBA00023136"/>
    </source>
</evidence>
<keyword evidence="7" id="KW-0479">Metal-binding</keyword>
<feature type="transmembrane region" description="Helical" evidence="17">
    <location>
        <begin position="55"/>
        <end position="74"/>
    </location>
</feature>
<dbReference type="InterPro" id="IPR004014">
    <property type="entry name" value="ATPase_P-typ_cation-transptr_N"/>
</dbReference>
<keyword evidence="14" id="KW-0406">Ion transport</keyword>
<dbReference type="InterPro" id="IPR044492">
    <property type="entry name" value="P_typ_ATPase_HD_dom"/>
</dbReference>
<dbReference type="GO" id="GO:1990573">
    <property type="term" value="P:potassium ion import across plasma membrane"/>
    <property type="evidence" value="ECO:0007669"/>
    <property type="project" value="TreeGrafter"/>
</dbReference>
<evidence type="ECO:0000256" key="10">
    <source>
        <dbReference type="ARBA" id="ARBA00022840"/>
    </source>
</evidence>
<dbReference type="PRINTS" id="PR00119">
    <property type="entry name" value="CATATPASE"/>
</dbReference>
<keyword evidence="4" id="KW-0813">Transport</keyword>
<dbReference type="Gene3D" id="3.40.50.1000">
    <property type="entry name" value="HAD superfamily/HAD-like"/>
    <property type="match status" value="1"/>
</dbReference>
<accession>A0A955RKK2</accession>
<keyword evidence="15 17" id="KW-0472">Membrane</keyword>
<dbReference type="SFLD" id="SFLDS00003">
    <property type="entry name" value="Haloacid_Dehalogenase"/>
    <property type="match status" value="1"/>
</dbReference>
<dbReference type="GO" id="GO:0036376">
    <property type="term" value="P:sodium ion export across plasma membrane"/>
    <property type="evidence" value="ECO:0007669"/>
    <property type="project" value="TreeGrafter"/>
</dbReference>
<dbReference type="PANTHER" id="PTHR43294">
    <property type="entry name" value="SODIUM/POTASSIUM-TRANSPORTING ATPASE SUBUNIT ALPHA"/>
    <property type="match status" value="1"/>
</dbReference>
<evidence type="ECO:0000256" key="16">
    <source>
        <dbReference type="ARBA" id="ARBA00049289"/>
    </source>
</evidence>
<evidence type="ECO:0000256" key="14">
    <source>
        <dbReference type="ARBA" id="ARBA00023065"/>
    </source>
</evidence>
<dbReference type="InterPro" id="IPR023299">
    <property type="entry name" value="ATPase_P-typ_cyto_dom_N"/>
</dbReference>
<feature type="domain" description="Cation-transporting P-type ATPase N-terminal" evidence="18">
    <location>
        <begin position="2"/>
        <end position="75"/>
    </location>
</feature>
<evidence type="ECO:0000256" key="3">
    <source>
        <dbReference type="ARBA" id="ARBA00012517"/>
    </source>
</evidence>
<dbReference type="EMBL" id="JAGQLH010000025">
    <property type="protein sequence ID" value="MCA9385542.1"/>
    <property type="molecule type" value="Genomic_DNA"/>
</dbReference>
<dbReference type="EC" id="7.2.2.8" evidence="3"/>
<dbReference type="InterPro" id="IPR008250">
    <property type="entry name" value="ATPase_P-typ_transduc_dom_A_sf"/>
</dbReference>
<keyword evidence="10" id="KW-0067">ATP-binding</keyword>
<proteinExistence type="inferred from homology"/>
<dbReference type="AlphaFoldDB" id="A0A955RKK2"/>
<dbReference type="GO" id="GO:0140581">
    <property type="term" value="F:P-type monovalent copper transporter activity"/>
    <property type="evidence" value="ECO:0007669"/>
    <property type="project" value="UniProtKB-EC"/>
</dbReference>
<dbReference type="Pfam" id="PF00689">
    <property type="entry name" value="Cation_ATPase_C"/>
    <property type="match status" value="1"/>
</dbReference>
<evidence type="ECO:0000256" key="11">
    <source>
        <dbReference type="ARBA" id="ARBA00022967"/>
    </source>
</evidence>